<keyword evidence="3" id="KW-1185">Reference proteome</keyword>
<accession>A0A2R4WN99</accession>
<organism evidence="2 3">
    <name type="scientific">Methylobacterium currus</name>
    <dbReference type="NCBI Taxonomy" id="2051553"/>
    <lineage>
        <taxon>Bacteria</taxon>
        <taxon>Pseudomonadati</taxon>
        <taxon>Pseudomonadota</taxon>
        <taxon>Alphaproteobacteria</taxon>
        <taxon>Hyphomicrobiales</taxon>
        <taxon>Methylobacteriaceae</taxon>
        <taxon>Methylobacterium</taxon>
    </lineage>
</organism>
<dbReference type="KEGG" id="mee:DA075_20625"/>
<feature type="transmembrane region" description="Helical" evidence="1">
    <location>
        <begin position="55"/>
        <end position="79"/>
    </location>
</feature>
<protein>
    <submittedName>
        <fullName evidence="2">Uncharacterized protein</fullName>
    </submittedName>
</protein>
<sequence length="80" mass="8624">MADASLDITEQVARVLRSNEETQKFIAEQRKLLAEQAEHQAEGSKLERDRALAPWQIIVASMAAGAALFGAGGAFIELLA</sequence>
<name>A0A2R4WN99_9HYPH</name>
<reference evidence="2 3" key="1">
    <citation type="submission" date="2018-04" db="EMBL/GenBank/DDBJ databases">
        <title>Methylobacterium sp. PR1016A genome.</title>
        <authorList>
            <person name="Park W."/>
        </authorList>
    </citation>
    <scope>NUCLEOTIDE SEQUENCE [LARGE SCALE GENOMIC DNA]</scope>
    <source>
        <strain evidence="2 3">PR1016A</strain>
    </source>
</reference>
<dbReference type="Proteomes" id="UP000244755">
    <property type="component" value="Chromosome 1"/>
</dbReference>
<dbReference type="EMBL" id="CP028843">
    <property type="protein sequence ID" value="AWB23016.1"/>
    <property type="molecule type" value="Genomic_DNA"/>
</dbReference>
<dbReference type="OrthoDB" id="8002928at2"/>
<keyword evidence="1" id="KW-1133">Transmembrane helix</keyword>
<keyword evidence="1" id="KW-0812">Transmembrane</keyword>
<keyword evidence="1" id="KW-0472">Membrane</keyword>
<dbReference type="RefSeq" id="WP_099954814.1">
    <property type="nucleotide sequence ID" value="NZ_CP028843.1"/>
</dbReference>
<dbReference type="AlphaFoldDB" id="A0A2R4WN99"/>
<evidence type="ECO:0000256" key="1">
    <source>
        <dbReference type="SAM" id="Phobius"/>
    </source>
</evidence>
<proteinExistence type="predicted"/>
<gene>
    <name evidence="2" type="ORF">DA075_20625</name>
</gene>
<evidence type="ECO:0000313" key="3">
    <source>
        <dbReference type="Proteomes" id="UP000244755"/>
    </source>
</evidence>
<evidence type="ECO:0000313" key="2">
    <source>
        <dbReference type="EMBL" id="AWB23016.1"/>
    </source>
</evidence>